<dbReference type="InterPro" id="IPR052449">
    <property type="entry name" value="STYX-Interacting_Phosphatase"/>
</dbReference>
<gene>
    <name evidence="4" type="ORF">L228DRAFT_267482</name>
</gene>
<feature type="compositionally biased region" description="Low complexity" evidence="2">
    <location>
        <begin position="1"/>
        <end position="21"/>
    </location>
</feature>
<dbReference type="SMART" id="SM00195">
    <property type="entry name" value="DSPc"/>
    <property type="match status" value="1"/>
</dbReference>
<dbReference type="CDD" id="cd14498">
    <property type="entry name" value="DSP"/>
    <property type="match status" value="1"/>
</dbReference>
<dbReference type="InterPro" id="IPR000387">
    <property type="entry name" value="Tyr_Pase_dom"/>
</dbReference>
<dbReference type="RefSeq" id="XP_018189036.1">
    <property type="nucleotide sequence ID" value="XM_018334992.1"/>
</dbReference>
<feature type="region of interest" description="Disordered" evidence="2">
    <location>
        <begin position="272"/>
        <end position="299"/>
    </location>
</feature>
<dbReference type="InParanoid" id="A0A165HGK3"/>
<dbReference type="GO" id="GO:1990444">
    <property type="term" value="F:F-box domain binding"/>
    <property type="evidence" value="ECO:0007669"/>
    <property type="project" value="TreeGrafter"/>
</dbReference>
<dbReference type="GO" id="GO:0140096">
    <property type="term" value="F:catalytic activity, acting on a protein"/>
    <property type="evidence" value="ECO:0007669"/>
    <property type="project" value="UniProtKB-ARBA"/>
</dbReference>
<dbReference type="InterPro" id="IPR029021">
    <property type="entry name" value="Prot-tyrosine_phosphatase-like"/>
</dbReference>
<dbReference type="GO" id="GO:0005654">
    <property type="term" value="C:nucleoplasm"/>
    <property type="evidence" value="ECO:0007669"/>
    <property type="project" value="TreeGrafter"/>
</dbReference>
<evidence type="ECO:0000259" key="3">
    <source>
        <dbReference type="PROSITE" id="PS50056"/>
    </source>
</evidence>
<dbReference type="Gene3D" id="3.90.190.10">
    <property type="entry name" value="Protein tyrosine phosphatase superfamily"/>
    <property type="match status" value="1"/>
</dbReference>
<dbReference type="Proteomes" id="UP000076632">
    <property type="component" value="Unassembled WGS sequence"/>
</dbReference>
<dbReference type="GeneID" id="28900129"/>
<feature type="domain" description="Tyrosine specific protein phosphatases" evidence="3">
    <location>
        <begin position="194"/>
        <end position="245"/>
    </location>
</feature>
<dbReference type="AlphaFoldDB" id="A0A165HGK3"/>
<keyword evidence="5" id="KW-1185">Reference proteome</keyword>
<dbReference type="SUPFAM" id="SSF52799">
    <property type="entry name" value="(Phosphotyrosine protein) phosphatases II"/>
    <property type="match status" value="1"/>
</dbReference>
<dbReference type="PANTHER" id="PTHR46588">
    <property type="entry name" value="SERINE/THREONINE/TYROSINE-INTERACTING PROTEIN"/>
    <property type="match status" value="1"/>
</dbReference>
<dbReference type="InterPro" id="IPR020422">
    <property type="entry name" value="TYR_PHOSPHATASE_DUAL_dom"/>
</dbReference>
<dbReference type="PANTHER" id="PTHR46588:SF1">
    <property type="entry name" value="SERINE_THREONINE_TYROSINE-INTERACTING PROTEIN"/>
    <property type="match status" value="1"/>
</dbReference>
<dbReference type="EMBL" id="KV407457">
    <property type="protein sequence ID" value="KZF23481.1"/>
    <property type="molecule type" value="Genomic_DNA"/>
</dbReference>
<reference evidence="4 5" key="1">
    <citation type="journal article" date="2016" name="Fungal Biol.">
        <title>The genome of Xylona heveae provides a window into fungal endophytism.</title>
        <authorList>
            <person name="Gazis R."/>
            <person name="Kuo A."/>
            <person name="Riley R."/>
            <person name="LaButti K."/>
            <person name="Lipzen A."/>
            <person name="Lin J."/>
            <person name="Amirebrahimi M."/>
            <person name="Hesse C.N."/>
            <person name="Spatafora J.W."/>
            <person name="Henrissat B."/>
            <person name="Hainaut M."/>
            <person name="Grigoriev I.V."/>
            <person name="Hibbett D.S."/>
        </authorList>
    </citation>
    <scope>NUCLEOTIDE SEQUENCE [LARGE SCALE GENOMIC DNA]</scope>
    <source>
        <strain evidence="4 5">TC161</strain>
    </source>
</reference>
<sequence length="340" mass="37429">MEDIQATTPQQSAPATPTAHAPVHEWTNRMPSPPHLVVPPFPLEQDAEWNLIPSRYSEFQAGDYARVSIEDLQIFYSALDWRYELRRKAQAVLPFLYLGPFNAARDRDWLRTVGVTMLLHIRETSSSHTRFFDCSAVARDLGITSLTLDVTGHSGLMACFPTAIHAINRHMSASQRPVLDVSAFSAFGDAEATGKVLVFCESGNEKSAAVVAAYLMAVYDLSIVQALQLIQIQRFSVSIDEPMKQMLLSFSSILEAKRDVLRTKIEEKSSASFGGAAITTPDTRPQLPPLSTLPNGIGPANKVNKRTVDDFYDGEDVSMDSVASHDDVTGQRPGFAPFRG</sequence>
<dbReference type="GO" id="GO:0062026">
    <property type="term" value="P:negative regulation of SCF-dependent proteasomal ubiquitin-dependent catabolic process"/>
    <property type="evidence" value="ECO:0007669"/>
    <property type="project" value="TreeGrafter"/>
</dbReference>
<dbReference type="OrthoDB" id="10252009at2759"/>
<dbReference type="STRING" id="1328760.A0A165HGK3"/>
<comment type="similarity">
    <text evidence="1">Belongs to the protein-tyrosine phosphatase family. Non-receptor class subfamily.</text>
</comment>
<organism evidence="4 5">
    <name type="scientific">Xylona heveae (strain CBS 132557 / TC161)</name>
    <dbReference type="NCBI Taxonomy" id="1328760"/>
    <lineage>
        <taxon>Eukaryota</taxon>
        <taxon>Fungi</taxon>
        <taxon>Dikarya</taxon>
        <taxon>Ascomycota</taxon>
        <taxon>Pezizomycotina</taxon>
        <taxon>Xylonomycetes</taxon>
        <taxon>Xylonales</taxon>
        <taxon>Xylonaceae</taxon>
        <taxon>Xylona</taxon>
    </lineage>
</organism>
<dbReference type="InterPro" id="IPR000340">
    <property type="entry name" value="Dual-sp_phosphatase_cat-dom"/>
</dbReference>
<name>A0A165HGK3_XYLHT</name>
<dbReference type="OMA" id="IAYIMVM"/>
<dbReference type="PROSITE" id="PS50056">
    <property type="entry name" value="TYR_PHOSPHATASE_2"/>
    <property type="match status" value="1"/>
</dbReference>
<feature type="region of interest" description="Disordered" evidence="2">
    <location>
        <begin position="1"/>
        <end position="26"/>
    </location>
</feature>
<protein>
    <submittedName>
        <fullName evidence="4">Phosphatases II</fullName>
    </submittedName>
</protein>
<dbReference type="GO" id="GO:0070372">
    <property type="term" value="P:regulation of ERK1 and ERK2 cascade"/>
    <property type="evidence" value="ECO:0007669"/>
    <property type="project" value="TreeGrafter"/>
</dbReference>
<proteinExistence type="inferred from homology"/>
<dbReference type="GO" id="GO:0005737">
    <property type="term" value="C:cytoplasm"/>
    <property type="evidence" value="ECO:0007669"/>
    <property type="project" value="TreeGrafter"/>
</dbReference>
<evidence type="ECO:0000313" key="4">
    <source>
        <dbReference type="EMBL" id="KZF23481.1"/>
    </source>
</evidence>
<evidence type="ECO:0000256" key="2">
    <source>
        <dbReference type="SAM" id="MobiDB-lite"/>
    </source>
</evidence>
<dbReference type="Pfam" id="PF00782">
    <property type="entry name" value="DSPc"/>
    <property type="match status" value="1"/>
</dbReference>
<evidence type="ECO:0000256" key="1">
    <source>
        <dbReference type="ARBA" id="ARBA00009649"/>
    </source>
</evidence>
<evidence type="ECO:0000313" key="5">
    <source>
        <dbReference type="Proteomes" id="UP000076632"/>
    </source>
</evidence>
<accession>A0A165HGK3</accession>